<name>A0A1X6MUZ9_9APHY</name>
<dbReference type="Gene3D" id="2.40.40.10">
    <property type="entry name" value="RlpA-like domain"/>
    <property type="match status" value="1"/>
</dbReference>
<dbReference type="EMBL" id="KZ110600">
    <property type="protein sequence ID" value="OSX60211.1"/>
    <property type="molecule type" value="Genomic_DNA"/>
</dbReference>
<keyword evidence="6" id="KW-1185">Reference proteome</keyword>
<protein>
    <recommendedName>
        <fullName evidence="7">Cerato-platanin</fullName>
    </recommendedName>
</protein>
<gene>
    <name evidence="5" type="ORF">POSPLADRAFT_1147654</name>
</gene>
<evidence type="ECO:0008006" key="7">
    <source>
        <dbReference type="Google" id="ProtNLM"/>
    </source>
</evidence>
<evidence type="ECO:0000256" key="3">
    <source>
        <dbReference type="ARBA" id="ARBA00022525"/>
    </source>
</evidence>
<feature type="chain" id="PRO_5010875321" description="Cerato-platanin" evidence="4">
    <location>
        <begin position="21"/>
        <end position="138"/>
    </location>
</feature>
<proteinExistence type="inferred from homology"/>
<evidence type="ECO:0000313" key="6">
    <source>
        <dbReference type="Proteomes" id="UP000194127"/>
    </source>
</evidence>
<dbReference type="CDD" id="cd22778">
    <property type="entry name" value="DPBB_CEPL-like"/>
    <property type="match status" value="1"/>
</dbReference>
<dbReference type="OrthoDB" id="4898945at2759"/>
<organism evidence="5 6">
    <name type="scientific">Postia placenta MAD-698-R-SB12</name>
    <dbReference type="NCBI Taxonomy" id="670580"/>
    <lineage>
        <taxon>Eukaryota</taxon>
        <taxon>Fungi</taxon>
        <taxon>Dikarya</taxon>
        <taxon>Basidiomycota</taxon>
        <taxon>Agaricomycotina</taxon>
        <taxon>Agaricomycetes</taxon>
        <taxon>Polyporales</taxon>
        <taxon>Adustoporiaceae</taxon>
        <taxon>Rhodonia</taxon>
    </lineage>
</organism>
<dbReference type="Pfam" id="PF07249">
    <property type="entry name" value="Cerato-platanin"/>
    <property type="match status" value="1"/>
</dbReference>
<evidence type="ECO:0000313" key="5">
    <source>
        <dbReference type="EMBL" id="OSX60211.1"/>
    </source>
</evidence>
<evidence type="ECO:0000256" key="2">
    <source>
        <dbReference type="ARBA" id="ARBA00010421"/>
    </source>
</evidence>
<dbReference type="InterPro" id="IPR010829">
    <property type="entry name" value="Cerato-platanin"/>
</dbReference>
<dbReference type="InterPro" id="IPR036908">
    <property type="entry name" value="RlpA-like_sf"/>
</dbReference>
<dbReference type="AlphaFoldDB" id="A0A1X6MUZ9"/>
<comment type="similarity">
    <text evidence="2">Belongs to the cerato-platanin family.</text>
</comment>
<dbReference type="GO" id="GO:0005576">
    <property type="term" value="C:extracellular region"/>
    <property type="evidence" value="ECO:0007669"/>
    <property type="project" value="UniProtKB-SubCell"/>
</dbReference>
<dbReference type="GeneID" id="36331038"/>
<comment type="subcellular location">
    <subcellularLocation>
        <location evidence="1">Secreted</location>
    </subcellularLocation>
</comment>
<keyword evidence="3" id="KW-0964">Secreted</keyword>
<reference evidence="5 6" key="1">
    <citation type="submission" date="2017-04" db="EMBL/GenBank/DDBJ databases">
        <title>Genome Sequence of the Model Brown-Rot Fungus Postia placenta SB12.</title>
        <authorList>
            <consortium name="DOE Joint Genome Institute"/>
            <person name="Gaskell J."/>
            <person name="Kersten P."/>
            <person name="Larrondo L.F."/>
            <person name="Canessa P."/>
            <person name="Martinez D."/>
            <person name="Hibbett D."/>
            <person name="Schmoll M."/>
            <person name="Kubicek C.P."/>
            <person name="Martinez A.T."/>
            <person name="Yadav J."/>
            <person name="Master E."/>
            <person name="Magnuson J.K."/>
            <person name="James T."/>
            <person name="Yaver D."/>
            <person name="Berka R."/>
            <person name="Labutti K."/>
            <person name="Lipzen A."/>
            <person name="Aerts A."/>
            <person name="Barry K."/>
            <person name="Henrissat B."/>
            <person name="Blanchette R."/>
            <person name="Grigoriev I."/>
            <person name="Cullen D."/>
        </authorList>
    </citation>
    <scope>NUCLEOTIDE SEQUENCE [LARGE SCALE GENOMIC DNA]</scope>
    <source>
        <strain evidence="5 6">MAD-698-R-SB12</strain>
    </source>
</reference>
<accession>A0A1X6MUZ9</accession>
<feature type="signal peptide" evidence="4">
    <location>
        <begin position="1"/>
        <end position="20"/>
    </location>
</feature>
<dbReference type="Proteomes" id="UP000194127">
    <property type="component" value="Unassembled WGS sequence"/>
</dbReference>
<keyword evidence="4" id="KW-0732">Signal</keyword>
<sequence length="138" mass="14475">MRSSTVASVLVLMFSPIALAQSTVSVIWNSDYDTSSTGMNTTTCATVLDQSYPTFGAVPTFPYLAGASFVTDSNTTGCGTCWSLVSDVGRTTVVVINGAADGFVITEEAANDLTGHHQFLWYNVQANATQLDASVCGL</sequence>
<evidence type="ECO:0000256" key="1">
    <source>
        <dbReference type="ARBA" id="ARBA00004613"/>
    </source>
</evidence>
<evidence type="ECO:0000256" key="4">
    <source>
        <dbReference type="SAM" id="SignalP"/>
    </source>
</evidence>
<dbReference type="RefSeq" id="XP_024337005.1">
    <property type="nucleotide sequence ID" value="XM_024486089.1"/>
</dbReference>